<dbReference type="InterPro" id="IPR010879">
    <property type="entry name" value="DUF1508"/>
</dbReference>
<dbReference type="PANTHER" id="PTHR40606">
    <property type="match status" value="1"/>
</dbReference>
<feature type="domain" description="DUF1508" evidence="1">
    <location>
        <begin position="61"/>
        <end position="107"/>
    </location>
</feature>
<evidence type="ECO:0000313" key="3">
    <source>
        <dbReference type="Proteomes" id="UP000064249"/>
    </source>
</evidence>
<dbReference type="PATRIC" id="fig|167964.4.peg.176"/>
<dbReference type="InterPro" id="IPR036913">
    <property type="entry name" value="YegP-like_sf"/>
</dbReference>
<reference evidence="2 3" key="1">
    <citation type="journal article" date="2015" name="MBio">
        <title>Genome-Resolved Metagenomic Analysis Reveals Roles for Candidate Phyla and Other Microbial Community Members in Biogeochemical Transformations in Oil Reservoirs.</title>
        <authorList>
            <person name="Hu P."/>
            <person name="Tom L."/>
            <person name="Singh A."/>
            <person name="Thomas B.C."/>
            <person name="Baker B.J."/>
            <person name="Piceno Y.M."/>
            <person name="Andersen G.L."/>
            <person name="Banfield J.F."/>
        </authorList>
    </citation>
    <scope>NUCLEOTIDE SEQUENCE [LARGE SCALE GENOMIC DNA]</scope>
    <source>
        <strain evidence="2">46_16</strain>
    </source>
</reference>
<name>A0A101FYI0_9CHLR</name>
<proteinExistence type="predicted"/>
<dbReference type="EMBL" id="LGFU01000006">
    <property type="protein sequence ID" value="KUK46822.1"/>
    <property type="molecule type" value="Genomic_DNA"/>
</dbReference>
<evidence type="ECO:0000259" key="1">
    <source>
        <dbReference type="Pfam" id="PF07411"/>
    </source>
</evidence>
<protein>
    <recommendedName>
        <fullName evidence="1">DUF1508 domain-containing protein</fullName>
    </recommendedName>
</protein>
<feature type="domain" description="DUF1508" evidence="1">
    <location>
        <begin position="10"/>
        <end position="55"/>
    </location>
</feature>
<gene>
    <name evidence="2" type="ORF">XD73_0293</name>
</gene>
<comment type="caution">
    <text evidence="2">The sequence shown here is derived from an EMBL/GenBank/DDBJ whole genome shotgun (WGS) entry which is preliminary data.</text>
</comment>
<dbReference type="Proteomes" id="UP000064249">
    <property type="component" value="Unassembled WGS sequence"/>
</dbReference>
<dbReference type="InterPro" id="IPR051141">
    <property type="entry name" value="UPF0339_domain"/>
</dbReference>
<dbReference type="SUPFAM" id="SSF160113">
    <property type="entry name" value="YegP-like"/>
    <property type="match status" value="2"/>
</dbReference>
<dbReference type="AlphaFoldDB" id="A0A101FYI0"/>
<accession>A0A101FYI0</accession>
<dbReference type="Pfam" id="PF07411">
    <property type="entry name" value="DUF1508"/>
    <property type="match status" value="2"/>
</dbReference>
<dbReference type="PANTHER" id="PTHR40606:SF1">
    <property type="entry name" value="UPF0339 PROTEIN YEGP"/>
    <property type="match status" value="1"/>
</dbReference>
<sequence length="110" mass="12095">MAGKIELKNSKGQFMFNLKASNGKIILTSERYTTKSGAMNGIESVKKNSKLDGQYERLESKKGEPYFVLKAKNNEPIGRSEMYSSKSAIENGIASVKENAPSAEIVDLTE</sequence>
<organism evidence="2 3">
    <name type="scientific">Anaerolinea thermophila</name>
    <dbReference type="NCBI Taxonomy" id="167964"/>
    <lineage>
        <taxon>Bacteria</taxon>
        <taxon>Bacillati</taxon>
        <taxon>Chloroflexota</taxon>
        <taxon>Anaerolineae</taxon>
        <taxon>Anaerolineales</taxon>
        <taxon>Anaerolineaceae</taxon>
        <taxon>Anaerolinea</taxon>
    </lineage>
</organism>
<dbReference type="Gene3D" id="2.30.29.80">
    <property type="match status" value="1"/>
</dbReference>
<evidence type="ECO:0000313" key="2">
    <source>
        <dbReference type="EMBL" id="KUK46822.1"/>
    </source>
</evidence>